<dbReference type="EMBL" id="WESC01000001">
    <property type="protein sequence ID" value="KAB7742790.1"/>
    <property type="molecule type" value="Genomic_DNA"/>
</dbReference>
<sequence>MTISNRISLDELRHMAVGDVAALPADQLALLQDEAAEALRRAKTASDWLDGAVALKYADRSHSARQAAGKDTGTIRFEDGAVTVIADLPKRVDWDQDKLAALVERIRVEGDDPTEYVDVAIKVPERKFAAWPSHIRSAFEDARTVRTGKPSFRLSLNTEVTS</sequence>
<proteinExistence type="predicted"/>
<reference evidence="1 2" key="1">
    <citation type="submission" date="2019-09" db="EMBL/GenBank/DDBJ databases">
        <title>Parvibaculum sedimenti sp. nov., isolated from sediment.</title>
        <authorList>
            <person name="Wang Y."/>
        </authorList>
    </citation>
    <scope>NUCLEOTIDE SEQUENCE [LARGE SCALE GENOMIC DNA]</scope>
    <source>
        <strain evidence="1 2">HXT-9</strain>
    </source>
</reference>
<dbReference type="AlphaFoldDB" id="A0A6N6VR06"/>
<keyword evidence="2" id="KW-1185">Reference proteome</keyword>
<comment type="caution">
    <text evidence="1">The sequence shown here is derived from an EMBL/GenBank/DDBJ whole genome shotgun (WGS) entry which is preliminary data.</text>
</comment>
<dbReference type="RefSeq" id="WP_152214342.1">
    <property type="nucleotide sequence ID" value="NZ_WESC01000001.1"/>
</dbReference>
<accession>A0A6N6VR06</accession>
<evidence type="ECO:0000313" key="1">
    <source>
        <dbReference type="EMBL" id="KAB7742790.1"/>
    </source>
</evidence>
<protein>
    <submittedName>
        <fullName evidence="1">Uncharacterized protein</fullName>
    </submittedName>
</protein>
<organism evidence="1 2">
    <name type="scientific">Parvibaculum sedimenti</name>
    <dbReference type="NCBI Taxonomy" id="2608632"/>
    <lineage>
        <taxon>Bacteria</taxon>
        <taxon>Pseudomonadati</taxon>
        <taxon>Pseudomonadota</taxon>
        <taxon>Alphaproteobacteria</taxon>
        <taxon>Hyphomicrobiales</taxon>
        <taxon>Parvibaculaceae</taxon>
        <taxon>Parvibaculum</taxon>
    </lineage>
</organism>
<dbReference type="Proteomes" id="UP000468901">
    <property type="component" value="Unassembled WGS sequence"/>
</dbReference>
<evidence type="ECO:0000313" key="2">
    <source>
        <dbReference type="Proteomes" id="UP000468901"/>
    </source>
</evidence>
<name>A0A6N6VR06_9HYPH</name>
<gene>
    <name evidence="1" type="ORF">F2P47_01260</name>
</gene>